<keyword evidence="2" id="KW-1185">Reference proteome</keyword>
<reference evidence="1 2" key="1">
    <citation type="journal article" date="2018" name="Mycol. Prog.">
        <title>Coniella lustricola, a new species from submerged detritus.</title>
        <authorList>
            <person name="Raudabaugh D.B."/>
            <person name="Iturriaga T."/>
            <person name="Carver A."/>
            <person name="Mondo S."/>
            <person name="Pangilinan J."/>
            <person name="Lipzen A."/>
            <person name="He G."/>
            <person name="Amirebrahimi M."/>
            <person name="Grigoriev I.V."/>
            <person name="Miller A.N."/>
        </authorList>
    </citation>
    <scope>NUCLEOTIDE SEQUENCE [LARGE SCALE GENOMIC DNA]</scope>
    <source>
        <strain evidence="1 2">B22-T-1</strain>
    </source>
</reference>
<name>A0A2T2ZRP1_9PEZI</name>
<dbReference type="AlphaFoldDB" id="A0A2T2ZRP1"/>
<evidence type="ECO:0000313" key="2">
    <source>
        <dbReference type="Proteomes" id="UP000241462"/>
    </source>
</evidence>
<organism evidence="1 2">
    <name type="scientific">Coniella lustricola</name>
    <dbReference type="NCBI Taxonomy" id="2025994"/>
    <lineage>
        <taxon>Eukaryota</taxon>
        <taxon>Fungi</taxon>
        <taxon>Dikarya</taxon>
        <taxon>Ascomycota</taxon>
        <taxon>Pezizomycotina</taxon>
        <taxon>Sordariomycetes</taxon>
        <taxon>Sordariomycetidae</taxon>
        <taxon>Diaporthales</taxon>
        <taxon>Schizoparmaceae</taxon>
        <taxon>Coniella</taxon>
    </lineage>
</organism>
<proteinExistence type="predicted"/>
<sequence length="203" mass="22330">MCHAAAKMAPPVDECGTLVCVAVPQGAPVAQIARVVLDVFGHWLGYMGGLGWEKVLGRPSTYNAYNDDTMSPMTRTLSVSSFFFSLLLQVFSKRATTHRPETPRQRHPDSSRARVPGLVDLSNMISSGSGFSIFRRTWRIWAGQCRCCRYCTYIGHRSCIKLRLSNHPSFHGPCNTPSLTWILSGVPAGPSVGCFNSALCFRS</sequence>
<gene>
    <name evidence="1" type="ORF">BD289DRAFT_448940</name>
</gene>
<dbReference type="Proteomes" id="UP000241462">
    <property type="component" value="Unassembled WGS sequence"/>
</dbReference>
<dbReference type="EMBL" id="KZ678954">
    <property type="protein sequence ID" value="PSR73824.1"/>
    <property type="molecule type" value="Genomic_DNA"/>
</dbReference>
<dbReference type="InParanoid" id="A0A2T2ZRP1"/>
<accession>A0A2T2ZRP1</accession>
<protein>
    <submittedName>
        <fullName evidence="1">Uncharacterized protein</fullName>
    </submittedName>
</protein>
<evidence type="ECO:0000313" key="1">
    <source>
        <dbReference type="EMBL" id="PSR73824.1"/>
    </source>
</evidence>